<keyword evidence="4" id="KW-1185">Reference proteome</keyword>
<dbReference type="Pfam" id="PF07432">
    <property type="entry name" value="Hc1"/>
    <property type="match status" value="1"/>
</dbReference>
<evidence type="ECO:0000313" key="4">
    <source>
        <dbReference type="Proteomes" id="UP000199036"/>
    </source>
</evidence>
<evidence type="ECO:0000313" key="3">
    <source>
        <dbReference type="EMBL" id="SFO37461.1"/>
    </source>
</evidence>
<dbReference type="STRING" id="913024.SAMN05421741_1463"/>
<reference evidence="4" key="1">
    <citation type="submission" date="2016-10" db="EMBL/GenBank/DDBJ databases">
        <authorList>
            <person name="Varghese N."/>
            <person name="Submissions S."/>
        </authorList>
    </citation>
    <scope>NUCLEOTIDE SEQUENCE [LARGE SCALE GENOMIC DNA]</scope>
    <source>
        <strain evidence="4">DS-12</strain>
    </source>
</reference>
<dbReference type="AlphaFoldDB" id="A0A1I5GPH8"/>
<organism evidence="3 4">
    <name type="scientific">Paenimyroides ummariense</name>
    <dbReference type="NCBI Taxonomy" id="913024"/>
    <lineage>
        <taxon>Bacteria</taxon>
        <taxon>Pseudomonadati</taxon>
        <taxon>Bacteroidota</taxon>
        <taxon>Flavobacteriia</taxon>
        <taxon>Flavobacteriales</taxon>
        <taxon>Flavobacteriaceae</taxon>
        <taxon>Paenimyroides</taxon>
    </lineage>
</organism>
<dbReference type="OrthoDB" id="1004212at2"/>
<evidence type="ECO:0000256" key="1">
    <source>
        <dbReference type="ARBA" id="ARBA00002333"/>
    </source>
</evidence>
<protein>
    <submittedName>
        <fullName evidence="3">Histone H1-like protein Hc1</fullName>
    </submittedName>
</protein>
<sequence>MQELIGKINAEMAAFNEDAQLQSEKSNKAAGTRARKSTLNLEKLLKEFRKVSLEESKK</sequence>
<evidence type="ECO:0000256" key="2">
    <source>
        <dbReference type="ARBA" id="ARBA00008424"/>
    </source>
</evidence>
<dbReference type="RefSeq" id="WP_091526496.1">
    <property type="nucleotide sequence ID" value="NZ_FOVI01000046.1"/>
</dbReference>
<dbReference type="InterPro" id="IPR010886">
    <property type="entry name" value="Hc1"/>
</dbReference>
<comment type="function">
    <text evidence="1">Might have a role analogous to that of eukaryotic histone proteins.</text>
</comment>
<name>A0A1I5GPH8_9FLAO</name>
<accession>A0A1I5GPH8</accession>
<dbReference type="GO" id="GO:0030527">
    <property type="term" value="F:structural constituent of chromatin"/>
    <property type="evidence" value="ECO:0007669"/>
    <property type="project" value="InterPro"/>
</dbReference>
<gene>
    <name evidence="3" type="ORF">SAMN05421741_1463</name>
</gene>
<proteinExistence type="inferred from homology"/>
<comment type="similarity">
    <text evidence="2">Belongs to the histone H1/H5 family. HCT subfamily.</text>
</comment>
<dbReference type="Proteomes" id="UP000199036">
    <property type="component" value="Unassembled WGS sequence"/>
</dbReference>
<dbReference type="GO" id="GO:0003677">
    <property type="term" value="F:DNA binding"/>
    <property type="evidence" value="ECO:0007669"/>
    <property type="project" value="InterPro"/>
</dbReference>
<dbReference type="EMBL" id="FOVI01000046">
    <property type="protein sequence ID" value="SFO37461.1"/>
    <property type="molecule type" value="Genomic_DNA"/>
</dbReference>